<evidence type="ECO:0000256" key="5">
    <source>
        <dbReference type="ARBA" id="ARBA00022691"/>
    </source>
</evidence>
<dbReference type="InterPro" id="IPR003594">
    <property type="entry name" value="HATPase_dom"/>
</dbReference>
<dbReference type="SUPFAM" id="SSF55874">
    <property type="entry name" value="ATPase domain of HSP90 chaperone/DNA topoisomerase II/histidine kinase"/>
    <property type="match status" value="1"/>
</dbReference>
<evidence type="ECO:0000256" key="4">
    <source>
        <dbReference type="ARBA" id="ARBA00022679"/>
    </source>
</evidence>
<evidence type="ECO:0000259" key="9">
    <source>
        <dbReference type="Pfam" id="PF02384"/>
    </source>
</evidence>
<reference evidence="11 12" key="1">
    <citation type="submission" date="2023-09" db="EMBL/GenBank/DDBJ databases">
        <authorList>
            <person name="Rey-Velasco X."/>
        </authorList>
    </citation>
    <scope>NUCLEOTIDE SEQUENCE [LARGE SCALE GENOMIC DNA]</scope>
    <source>
        <strain evidence="11 12">F117</strain>
    </source>
</reference>
<feature type="domain" description="Histidine kinase/HSP90-like ATPase" evidence="10">
    <location>
        <begin position="702"/>
        <end position="801"/>
    </location>
</feature>
<dbReference type="PANTHER" id="PTHR42933:SF3">
    <property type="entry name" value="TYPE I RESTRICTION ENZYME MJAVIII METHYLASE SUBUNIT"/>
    <property type="match status" value="1"/>
</dbReference>
<evidence type="ECO:0000256" key="7">
    <source>
        <dbReference type="ARBA" id="ARBA00023125"/>
    </source>
</evidence>
<dbReference type="Gene3D" id="3.30.565.10">
    <property type="entry name" value="Histidine kinase-like ATPase, C-terminal domain"/>
    <property type="match status" value="1"/>
</dbReference>
<dbReference type="Proteomes" id="UP001262582">
    <property type="component" value="Unassembled WGS sequence"/>
</dbReference>
<organism evidence="11 12">
    <name type="scientific">Autumnicola musiva</name>
    <dbReference type="NCBI Taxonomy" id="3075589"/>
    <lineage>
        <taxon>Bacteria</taxon>
        <taxon>Pseudomonadati</taxon>
        <taxon>Bacteroidota</taxon>
        <taxon>Flavobacteriia</taxon>
        <taxon>Flavobacteriales</taxon>
        <taxon>Flavobacteriaceae</taxon>
        <taxon>Autumnicola</taxon>
    </lineage>
</organism>
<dbReference type="InterPro" id="IPR003356">
    <property type="entry name" value="DNA_methylase_A-5"/>
</dbReference>
<dbReference type="InterPro" id="IPR051537">
    <property type="entry name" value="DNA_Adenine_Mtase"/>
</dbReference>
<dbReference type="InterPro" id="IPR036890">
    <property type="entry name" value="HATPase_C_sf"/>
</dbReference>
<accession>A0ABU3D646</accession>
<dbReference type="InterPro" id="IPR029063">
    <property type="entry name" value="SAM-dependent_MTases_sf"/>
</dbReference>
<dbReference type="Pfam" id="PF02518">
    <property type="entry name" value="HATPase_c"/>
    <property type="match status" value="1"/>
</dbReference>
<evidence type="ECO:0000256" key="8">
    <source>
        <dbReference type="ARBA" id="ARBA00047942"/>
    </source>
</evidence>
<dbReference type="PRINTS" id="PR00507">
    <property type="entry name" value="N12N6MTFRASE"/>
</dbReference>
<dbReference type="InterPro" id="IPR044946">
    <property type="entry name" value="Restrct_endonuc_typeI_TRD_sf"/>
</dbReference>
<gene>
    <name evidence="11" type="ORF">RM539_10480</name>
</gene>
<evidence type="ECO:0000313" key="11">
    <source>
        <dbReference type="EMBL" id="MDT0677007.1"/>
    </source>
</evidence>
<dbReference type="EC" id="2.1.1.72" evidence="2"/>
<dbReference type="RefSeq" id="WP_311503351.1">
    <property type="nucleotide sequence ID" value="NZ_JAVRHK010000006.1"/>
</dbReference>
<comment type="caution">
    <text evidence="11">The sequence shown here is derived from an EMBL/GenBank/DDBJ whole genome shotgun (WGS) entry which is preliminary data.</text>
</comment>
<sequence>MGHTDDIKLLEQKIWESFEFLRSTGLQPHHYDVILFLIVLRKYNLTPNNKEGTKEDILKNIDEEIASFNPELFKSWKLVYESILKSLGRFQFSIFMRQINDLGLSKSDLEFSNLFDSILYRFIDSLGRSSGEHFLPPGLADFIINQANLESSALVYNPFAGTGTFGLKFKKDIKYVAQEINFNTWALGILRRLAYGKDTENYFNHDSIQEWIKSASFDLIISAPPFQPMKKLSSSWHTRYKSCDEFIIEEGLESVSANGQLIVLVPNSILFDSGFKARLRKNLVEKDLIEKVITLPHGVLKHTGIKTSILVLSKNKKRPGIVTFVDANKYLDGNSKYPIINYEKIVTDLNTEKSGDGIQRISREELTADDYNLEIGRILWREELEVIQDSNVIRLAKVLKVNRGEKIEKNEVIRSISVKNLIKDDLDFYLKLDPIESSAIKTKNFRKISRSALLVAKIGNDLRPTFFKFNGDPIAISHAVMSFEIVDDSLNLDYLINELHSNFVEKQLSIYRHGSATKLLNFKDFLQISINRPSKAEQELRMKRVKEAYIRSKEKEVELKRELIGLKDNSFREFASIKHTFRQYLNALKSNVSGTKKFIRKNQGKPLDPNLIYSKNLNQTFDEHLSSLEDTIGSMSKMLETFDERIDLKRTKEKNDLVKLVKESINRFKDPDFFRFDQLHIDRESFDMGGRFARPEILINREDFYMLFSNIVSNARDHGFNKDDKGNIIRCEIWNDWDRKNYVLEISNNGKPFPRNFSFDKLITRGEKTSDSGGSGMGGADINSILNHYSAKFEIKNEPQSEFPVSYILKFQHEFDVIL</sequence>
<comment type="catalytic activity">
    <reaction evidence="8">
        <text>a 2'-deoxyadenosine in DNA + S-adenosyl-L-methionine = an N(6)-methyl-2'-deoxyadenosine in DNA + S-adenosyl-L-homocysteine + H(+)</text>
        <dbReference type="Rhea" id="RHEA:15197"/>
        <dbReference type="Rhea" id="RHEA-COMP:12418"/>
        <dbReference type="Rhea" id="RHEA-COMP:12419"/>
        <dbReference type="ChEBI" id="CHEBI:15378"/>
        <dbReference type="ChEBI" id="CHEBI:57856"/>
        <dbReference type="ChEBI" id="CHEBI:59789"/>
        <dbReference type="ChEBI" id="CHEBI:90615"/>
        <dbReference type="ChEBI" id="CHEBI:90616"/>
        <dbReference type="EC" id="2.1.1.72"/>
    </reaction>
</comment>
<keyword evidence="7" id="KW-0238">DNA-binding</keyword>
<keyword evidence="12" id="KW-1185">Reference proteome</keyword>
<evidence type="ECO:0000256" key="3">
    <source>
        <dbReference type="ARBA" id="ARBA00022603"/>
    </source>
</evidence>
<dbReference type="SUPFAM" id="SSF53335">
    <property type="entry name" value="S-adenosyl-L-methionine-dependent methyltransferases"/>
    <property type="match status" value="1"/>
</dbReference>
<dbReference type="SUPFAM" id="SSF116734">
    <property type="entry name" value="DNA methylase specificity domain"/>
    <property type="match status" value="1"/>
</dbReference>
<dbReference type="GO" id="GO:0008168">
    <property type="term" value="F:methyltransferase activity"/>
    <property type="evidence" value="ECO:0007669"/>
    <property type="project" value="UniProtKB-KW"/>
</dbReference>
<dbReference type="GO" id="GO:0032259">
    <property type="term" value="P:methylation"/>
    <property type="evidence" value="ECO:0007669"/>
    <property type="project" value="UniProtKB-KW"/>
</dbReference>
<dbReference type="Pfam" id="PF02384">
    <property type="entry name" value="N6_Mtase"/>
    <property type="match status" value="1"/>
</dbReference>
<keyword evidence="6" id="KW-0680">Restriction system</keyword>
<name>A0ABU3D646_9FLAO</name>
<dbReference type="Gene3D" id="3.40.50.150">
    <property type="entry name" value="Vaccinia Virus protein VP39"/>
    <property type="match status" value="1"/>
</dbReference>
<dbReference type="Gene3D" id="3.90.220.20">
    <property type="entry name" value="DNA methylase specificity domains"/>
    <property type="match status" value="1"/>
</dbReference>
<dbReference type="PANTHER" id="PTHR42933">
    <property type="entry name" value="SLR6095 PROTEIN"/>
    <property type="match status" value="1"/>
</dbReference>
<evidence type="ECO:0000256" key="6">
    <source>
        <dbReference type="ARBA" id="ARBA00022747"/>
    </source>
</evidence>
<evidence type="ECO:0000313" key="12">
    <source>
        <dbReference type="Proteomes" id="UP001262582"/>
    </source>
</evidence>
<evidence type="ECO:0000259" key="10">
    <source>
        <dbReference type="Pfam" id="PF02518"/>
    </source>
</evidence>
<keyword evidence="5" id="KW-0949">S-adenosyl-L-methionine</keyword>
<protein>
    <recommendedName>
        <fullName evidence="2">site-specific DNA-methyltransferase (adenine-specific)</fullName>
        <ecNumber evidence="2">2.1.1.72</ecNumber>
    </recommendedName>
</protein>
<keyword evidence="3 11" id="KW-0489">Methyltransferase</keyword>
<evidence type="ECO:0000256" key="1">
    <source>
        <dbReference type="ARBA" id="ARBA00006594"/>
    </source>
</evidence>
<keyword evidence="4" id="KW-0808">Transferase</keyword>
<comment type="similarity">
    <text evidence="1">Belongs to the N(4)/N(6)-methyltransferase family.</text>
</comment>
<evidence type="ECO:0000256" key="2">
    <source>
        <dbReference type="ARBA" id="ARBA00011900"/>
    </source>
</evidence>
<feature type="domain" description="DNA methylase adenine-specific" evidence="9">
    <location>
        <begin position="111"/>
        <end position="380"/>
    </location>
</feature>
<proteinExistence type="inferred from homology"/>
<dbReference type="EMBL" id="JAVRHK010000006">
    <property type="protein sequence ID" value="MDT0677007.1"/>
    <property type="molecule type" value="Genomic_DNA"/>
</dbReference>